<evidence type="ECO:0000259" key="2">
    <source>
        <dbReference type="PROSITE" id="PS50943"/>
    </source>
</evidence>
<dbReference type="SUPFAM" id="SSF51182">
    <property type="entry name" value="RmlC-like cupins"/>
    <property type="match status" value="1"/>
</dbReference>
<accession>Q0FY73</accession>
<dbReference type="PANTHER" id="PTHR46797:SF2">
    <property type="entry name" value="TRANSCRIPTIONAL REGULATOR"/>
    <property type="match status" value="1"/>
</dbReference>
<feature type="domain" description="HTH cro/C1-type" evidence="2">
    <location>
        <begin position="1"/>
        <end position="31"/>
    </location>
</feature>
<keyword evidence="4" id="KW-1185">Reference proteome</keyword>
<dbReference type="Proteomes" id="UP000004310">
    <property type="component" value="Unassembled WGS sequence"/>
</dbReference>
<dbReference type="AlphaFoldDB" id="Q0FY73"/>
<dbReference type="GO" id="GO:0005829">
    <property type="term" value="C:cytosol"/>
    <property type="evidence" value="ECO:0007669"/>
    <property type="project" value="TreeGrafter"/>
</dbReference>
<protein>
    <recommendedName>
        <fullName evidence="2">HTH cro/C1-type domain-containing protein</fullName>
    </recommendedName>
</protein>
<evidence type="ECO:0000313" key="4">
    <source>
        <dbReference type="Proteomes" id="UP000004310"/>
    </source>
</evidence>
<dbReference type="GO" id="GO:0003677">
    <property type="term" value="F:DNA binding"/>
    <property type="evidence" value="ECO:0007669"/>
    <property type="project" value="UniProtKB-KW"/>
</dbReference>
<dbReference type="Gene3D" id="1.10.260.40">
    <property type="entry name" value="lambda repressor-like DNA-binding domains"/>
    <property type="match status" value="1"/>
</dbReference>
<dbReference type="STRING" id="217511.GCA_001463845_01771"/>
<dbReference type="InterPro" id="IPR050807">
    <property type="entry name" value="TransReg_Diox_bact_type"/>
</dbReference>
<dbReference type="Gene3D" id="2.60.120.10">
    <property type="entry name" value="Jelly Rolls"/>
    <property type="match status" value="1"/>
</dbReference>
<name>Q0FY73_9HYPH</name>
<keyword evidence="1" id="KW-0238">DNA-binding</keyword>
<reference evidence="3 4" key="1">
    <citation type="journal article" date="2010" name="J. Bacteriol.">
        <title>Genome sequence of Fulvimarina pelagi HTCC2506T, a Mn(II)-oxidizing alphaproteobacterium possessing an aerobic anoxygenic photosynthetic gene cluster and Xanthorhodopsin.</title>
        <authorList>
            <person name="Kang I."/>
            <person name="Oh H.M."/>
            <person name="Lim S.I."/>
            <person name="Ferriera S."/>
            <person name="Giovannoni S.J."/>
            <person name="Cho J.C."/>
        </authorList>
    </citation>
    <scope>NUCLEOTIDE SEQUENCE [LARGE SCALE GENOMIC DNA]</scope>
    <source>
        <strain evidence="3 4">HTCC2506</strain>
    </source>
</reference>
<dbReference type="InterPro" id="IPR011051">
    <property type="entry name" value="RmlC_Cupin_sf"/>
</dbReference>
<evidence type="ECO:0000313" key="3">
    <source>
        <dbReference type="EMBL" id="EAU39869.1"/>
    </source>
</evidence>
<dbReference type="CDD" id="cd02209">
    <property type="entry name" value="cupin_XRE_C"/>
    <property type="match status" value="1"/>
</dbReference>
<dbReference type="InterPro" id="IPR010982">
    <property type="entry name" value="Lambda_DNA-bd_dom_sf"/>
</dbReference>
<organism evidence="3 4">
    <name type="scientific">Fulvimarina pelagi HTCC2506</name>
    <dbReference type="NCBI Taxonomy" id="314231"/>
    <lineage>
        <taxon>Bacteria</taxon>
        <taxon>Pseudomonadati</taxon>
        <taxon>Pseudomonadota</taxon>
        <taxon>Alphaproteobacteria</taxon>
        <taxon>Hyphomicrobiales</taxon>
        <taxon>Aurantimonadaceae</taxon>
        <taxon>Fulvimarina</taxon>
    </lineage>
</organism>
<dbReference type="Pfam" id="PF07883">
    <property type="entry name" value="Cupin_2"/>
    <property type="match status" value="1"/>
</dbReference>
<gene>
    <name evidence="3" type="ORF">FP2506_17374</name>
</gene>
<evidence type="ECO:0000256" key="1">
    <source>
        <dbReference type="ARBA" id="ARBA00023125"/>
    </source>
</evidence>
<sequence>MLSKIETAKVRPTMTMLRKLADELHVNIAFFFETYSKPEDVVHRQGERPILNVGAASEEVAIRLERLPPMSRQSLLEANIHIVEPGGSTEGAFSHVGEEMGFVLEGELTITVADETYRLRTGDSFAFSSTLLHSYKNEGDRVARILWVNTPPSF</sequence>
<dbReference type="CDD" id="cd00093">
    <property type="entry name" value="HTH_XRE"/>
    <property type="match status" value="1"/>
</dbReference>
<dbReference type="PROSITE" id="PS50943">
    <property type="entry name" value="HTH_CROC1"/>
    <property type="match status" value="1"/>
</dbReference>
<dbReference type="HOGENOM" id="CLU_085376_1_4_5"/>
<comment type="caution">
    <text evidence="3">The sequence shown here is derived from an EMBL/GenBank/DDBJ whole genome shotgun (WGS) entry which is preliminary data.</text>
</comment>
<proteinExistence type="predicted"/>
<dbReference type="InterPro" id="IPR014710">
    <property type="entry name" value="RmlC-like_jellyroll"/>
</dbReference>
<dbReference type="PANTHER" id="PTHR46797">
    <property type="entry name" value="HTH-TYPE TRANSCRIPTIONAL REGULATOR"/>
    <property type="match status" value="1"/>
</dbReference>
<dbReference type="InterPro" id="IPR001387">
    <property type="entry name" value="Cro/C1-type_HTH"/>
</dbReference>
<dbReference type="EMBL" id="AATP01000011">
    <property type="protein sequence ID" value="EAU39869.1"/>
    <property type="molecule type" value="Genomic_DNA"/>
</dbReference>
<dbReference type="GO" id="GO:0003700">
    <property type="term" value="F:DNA-binding transcription factor activity"/>
    <property type="evidence" value="ECO:0007669"/>
    <property type="project" value="TreeGrafter"/>
</dbReference>
<dbReference type="InterPro" id="IPR013096">
    <property type="entry name" value="Cupin_2"/>
</dbReference>
<dbReference type="eggNOG" id="COG3837">
    <property type="taxonomic scope" value="Bacteria"/>
</dbReference>